<dbReference type="Gene3D" id="1.25.40.10">
    <property type="entry name" value="Tetratricopeptide repeat domain"/>
    <property type="match status" value="1"/>
</dbReference>
<proteinExistence type="predicted"/>
<dbReference type="SUPFAM" id="SSF48452">
    <property type="entry name" value="TPR-like"/>
    <property type="match status" value="1"/>
</dbReference>
<accession>A0A0C2VD86</accession>
<sequence>MELTPLYDKHLTCGLCKHKFATTKIRGRFVRAKEYSTDLMPVYEDAAINPNLYYVHVCPECGYSFTDDFAPYFPPGGKEEIEEKVSNRWKHLDFSGERTPDDAIKAFKLAIYIATIKHEKSITIAGLYLRLSWLYRGRDQQQEQRFQRLAVEAYKDAYSKEDYAGSQITTERVLYLIAELSLRLGEEDEATRHFSKIIERQHSSTDPKMVHMAKERWQSFREERRAQ</sequence>
<dbReference type="AlphaFoldDB" id="A0A0C2VD86"/>
<dbReference type="InterPro" id="IPR018708">
    <property type="entry name" value="DUF2225"/>
</dbReference>
<evidence type="ECO:0008006" key="3">
    <source>
        <dbReference type="Google" id="ProtNLM"/>
    </source>
</evidence>
<evidence type="ECO:0000313" key="1">
    <source>
        <dbReference type="EMBL" id="KIL46912.1"/>
    </source>
</evidence>
<dbReference type="RefSeq" id="WP_235420714.1">
    <property type="nucleotide sequence ID" value="NZ_JXRQ01000024.1"/>
</dbReference>
<protein>
    <recommendedName>
        <fullName evidence="3">DUF2225 domain-containing protein</fullName>
    </recommendedName>
</protein>
<reference evidence="1 2" key="1">
    <citation type="submission" date="2015-01" db="EMBL/GenBank/DDBJ databases">
        <title>Genome sequence of Jeotgalibacillus alimentarius.</title>
        <authorList>
            <person name="Goh K.M."/>
            <person name="Chan K.-G."/>
            <person name="Yaakop A.S."/>
            <person name="Ee R."/>
            <person name="Gan H.M."/>
            <person name="Chan C.S."/>
        </authorList>
    </citation>
    <scope>NUCLEOTIDE SEQUENCE [LARGE SCALE GENOMIC DNA]</scope>
    <source>
        <strain evidence="1 2">YKJ-13</strain>
    </source>
</reference>
<dbReference type="STRING" id="135826.KP77_24800"/>
<dbReference type="Proteomes" id="UP000031950">
    <property type="component" value="Unassembled WGS sequence"/>
</dbReference>
<organism evidence="1 2">
    <name type="scientific">Jeotgalibacillus alimentarius</name>
    <dbReference type="NCBI Taxonomy" id="135826"/>
    <lineage>
        <taxon>Bacteria</taxon>
        <taxon>Bacillati</taxon>
        <taxon>Bacillota</taxon>
        <taxon>Bacilli</taxon>
        <taxon>Bacillales</taxon>
        <taxon>Caryophanaceae</taxon>
        <taxon>Jeotgalibacillus</taxon>
    </lineage>
</organism>
<comment type="caution">
    <text evidence="1">The sequence shown here is derived from an EMBL/GenBank/DDBJ whole genome shotgun (WGS) entry which is preliminary data.</text>
</comment>
<evidence type="ECO:0000313" key="2">
    <source>
        <dbReference type="Proteomes" id="UP000031950"/>
    </source>
</evidence>
<gene>
    <name evidence="1" type="ORF">KP77_24800</name>
</gene>
<dbReference type="Pfam" id="PF09986">
    <property type="entry name" value="DUF2225"/>
    <property type="match status" value="1"/>
</dbReference>
<dbReference type="PATRIC" id="fig|135826.4.peg.2471"/>
<keyword evidence="2" id="KW-1185">Reference proteome</keyword>
<dbReference type="InterPro" id="IPR011990">
    <property type="entry name" value="TPR-like_helical_dom_sf"/>
</dbReference>
<dbReference type="EMBL" id="JXRQ01000024">
    <property type="protein sequence ID" value="KIL46912.1"/>
    <property type="molecule type" value="Genomic_DNA"/>
</dbReference>
<name>A0A0C2VD86_9BACL</name>